<keyword evidence="3" id="KW-1185">Reference proteome</keyword>
<dbReference type="Gene3D" id="3.10.110.10">
    <property type="entry name" value="Ubiquitin Conjugating Enzyme"/>
    <property type="match status" value="1"/>
</dbReference>
<dbReference type="RefSeq" id="WP_127087739.1">
    <property type="nucleotide sequence ID" value="NZ_RSCL01000071.1"/>
</dbReference>
<name>A0A3S1CHR5_9CYAN</name>
<dbReference type="InterPro" id="IPR000608">
    <property type="entry name" value="UBC"/>
</dbReference>
<dbReference type="SUPFAM" id="SSF54495">
    <property type="entry name" value="UBC-like"/>
    <property type="match status" value="1"/>
</dbReference>
<dbReference type="InterPro" id="IPR016135">
    <property type="entry name" value="UBQ-conjugating_enzyme/RWD"/>
</dbReference>
<comment type="caution">
    <text evidence="2">The sequence shown here is derived from an EMBL/GenBank/DDBJ whole genome shotgun (WGS) entry which is preliminary data.</text>
</comment>
<gene>
    <name evidence="2" type="ORF">DSM106972_098540</name>
</gene>
<reference evidence="2" key="2">
    <citation type="journal article" date="2019" name="Genome Biol. Evol.">
        <title>Day and night: Metabolic profiles and evolutionary relationships of six axenic non-marine cyanobacteria.</title>
        <authorList>
            <person name="Will S.E."/>
            <person name="Henke P."/>
            <person name="Boedeker C."/>
            <person name="Huang S."/>
            <person name="Brinkmann H."/>
            <person name="Rohde M."/>
            <person name="Jarek M."/>
            <person name="Friedl T."/>
            <person name="Seufert S."/>
            <person name="Schumacher M."/>
            <person name="Overmann J."/>
            <person name="Neumann-Schaal M."/>
            <person name="Petersen J."/>
        </authorList>
    </citation>
    <scope>NUCLEOTIDE SEQUENCE [LARGE SCALE GENOMIC DNA]</scope>
    <source>
        <strain evidence="2">PCC 7102</strain>
    </source>
</reference>
<accession>A0A3S1CHR5</accession>
<dbReference type="CDD" id="cd00195">
    <property type="entry name" value="UBCc_UEV"/>
    <property type="match status" value="1"/>
</dbReference>
<dbReference type="Proteomes" id="UP000271624">
    <property type="component" value="Unassembled WGS sequence"/>
</dbReference>
<evidence type="ECO:0000259" key="1">
    <source>
        <dbReference type="PROSITE" id="PS50127"/>
    </source>
</evidence>
<dbReference type="EMBL" id="RSCL01000071">
    <property type="protein sequence ID" value="RUS92680.1"/>
    <property type="molecule type" value="Genomic_DNA"/>
</dbReference>
<evidence type="ECO:0000313" key="2">
    <source>
        <dbReference type="EMBL" id="RUS92680.1"/>
    </source>
</evidence>
<dbReference type="PROSITE" id="PS50127">
    <property type="entry name" value="UBC_2"/>
    <property type="match status" value="1"/>
</dbReference>
<evidence type="ECO:0000313" key="3">
    <source>
        <dbReference type="Proteomes" id="UP000271624"/>
    </source>
</evidence>
<feature type="domain" description="UBC core" evidence="1">
    <location>
        <begin position="3"/>
        <end position="170"/>
    </location>
</feature>
<organism evidence="2 3">
    <name type="scientific">Dulcicalothrix desertica PCC 7102</name>
    <dbReference type="NCBI Taxonomy" id="232991"/>
    <lineage>
        <taxon>Bacteria</taxon>
        <taxon>Bacillati</taxon>
        <taxon>Cyanobacteriota</taxon>
        <taxon>Cyanophyceae</taxon>
        <taxon>Nostocales</taxon>
        <taxon>Calotrichaceae</taxon>
        <taxon>Dulcicalothrix</taxon>
    </lineage>
</organism>
<proteinExistence type="predicted"/>
<protein>
    <recommendedName>
        <fullName evidence="1">UBC core domain-containing protein</fullName>
    </recommendedName>
</protein>
<dbReference type="AlphaFoldDB" id="A0A3S1CHR5"/>
<dbReference type="OrthoDB" id="458288at2"/>
<reference evidence="2" key="1">
    <citation type="submission" date="2018-12" db="EMBL/GenBank/DDBJ databases">
        <authorList>
            <person name="Will S."/>
            <person name="Neumann-Schaal M."/>
            <person name="Henke P."/>
        </authorList>
    </citation>
    <scope>NUCLEOTIDE SEQUENCE</scope>
    <source>
        <strain evidence="2">PCC 7102</strain>
    </source>
</reference>
<sequence length="170" mass="19537">MSIRDERLTNDYRALQRLCAFNEPVKIKILEKRGEPPDYYRIQLSNCKGVESVSSNIPKYRTEHIIVISNFPSEYPDPGKLPNVTMETPIFHPNVFSHGGFCFKGGELEKLNQPLDALVKRVISMIQYEIRRFGVPANSNARDWANINQHLFPLSTDSTTSQSKPNLTWR</sequence>